<dbReference type="GeneID" id="29126763"/>
<evidence type="ECO:0000313" key="1">
    <source>
        <dbReference type="EMBL" id="AMO44010.1"/>
    </source>
</evidence>
<dbReference type="EMBL" id="KU568494">
    <property type="protein sequence ID" value="AMO44010.1"/>
    <property type="molecule type" value="Genomic_DNA"/>
</dbReference>
<organism evidence="1 2">
    <name type="scientific">Mycobacterium phage Bactobuster</name>
    <dbReference type="NCBI Taxonomy" id="1784956"/>
    <lineage>
        <taxon>Viruses</taxon>
        <taxon>Duplodnaviria</taxon>
        <taxon>Heunggongvirae</taxon>
        <taxon>Uroviricota</taxon>
        <taxon>Caudoviricetes</taxon>
        <taxon>Pukovnikvirus</taxon>
        <taxon>Pukovnikvirus bactobuster</taxon>
    </lineage>
</organism>
<dbReference type="OrthoDB" id="24255at10239"/>
<dbReference type="InterPro" id="IPR057901">
    <property type="entry name" value="Gp42"/>
</dbReference>
<dbReference type="Pfam" id="PF25674">
    <property type="entry name" value="Mycophage_Gp42"/>
    <property type="match status" value="1"/>
</dbReference>
<dbReference type="Proteomes" id="UP000202432">
    <property type="component" value="Segment"/>
</dbReference>
<reference evidence="1 2" key="1">
    <citation type="submission" date="2016-01" db="EMBL/GenBank/DDBJ databases">
        <authorList>
            <person name="Azorlibu D.M."/>
            <person name="Coomans R.J."/>
            <person name="Hopkins-Harrington C.T."/>
            <person name="Hosea K."/>
            <person name="Jones K.D."/>
            <person name="Kitt M."/>
            <person name="Mann S.N."/>
            <person name="Newman R.H."/>
            <person name="Owens D.L."/>
            <person name="Parson C.D."/>
            <person name="Robinson T.D."/>
            <person name="Salters I.D."/>
            <person name="Stadler E.K."/>
            <person name="Tran L.N."/>
            <person name="Williams K.L."/>
            <person name="Bradley K.W."/>
            <person name="Asai D.J."/>
            <person name="Bowman C.A."/>
            <person name="Russell D.A."/>
            <person name="Pope W.H."/>
            <person name="Jacobs-Sera D."/>
            <person name="Hendrix R.W."/>
            <person name="Hatfull G.F."/>
        </authorList>
    </citation>
    <scope>NUCLEOTIDE SEQUENCE [LARGE SCALE GENOMIC DNA]</scope>
</reference>
<dbReference type="KEGG" id="vg:29126763"/>
<evidence type="ECO:0000313" key="2">
    <source>
        <dbReference type="Proteomes" id="UP000202432"/>
    </source>
</evidence>
<gene>
    <name evidence="1" type="primary">42</name>
    <name evidence="1" type="ORF">SEA_BACTOBUSTER_42</name>
</gene>
<proteinExistence type="predicted"/>
<sequence>MPQGKVTLPAPNGLDNELMELAIYKLAQLGTIEGGEIGAYIGERPEGIPEATCPKDTVFIEFRAQIIPDLRKR</sequence>
<protein>
    <submittedName>
        <fullName evidence="1">Uncharacterized protein</fullName>
    </submittedName>
</protein>
<accession>A0A127KPL0</accession>
<keyword evidence="2" id="KW-1185">Reference proteome</keyword>
<dbReference type="RefSeq" id="YP_009304698.1">
    <property type="nucleotide sequence ID" value="NC_031279.1"/>
</dbReference>
<name>A0A127KPL0_9CAUD</name>